<feature type="non-terminal residue" evidence="1">
    <location>
        <position position="1"/>
    </location>
</feature>
<accession>A0ACA9QEL9</accession>
<proteinExistence type="predicted"/>
<dbReference type="Proteomes" id="UP000789366">
    <property type="component" value="Unassembled WGS sequence"/>
</dbReference>
<reference evidence="1" key="1">
    <citation type="submission" date="2021-06" db="EMBL/GenBank/DDBJ databases">
        <authorList>
            <person name="Kallberg Y."/>
            <person name="Tangrot J."/>
            <person name="Rosling A."/>
        </authorList>
    </citation>
    <scope>NUCLEOTIDE SEQUENCE</scope>
    <source>
        <strain evidence="1">28 12/20/2015</strain>
    </source>
</reference>
<evidence type="ECO:0000313" key="2">
    <source>
        <dbReference type="Proteomes" id="UP000789366"/>
    </source>
</evidence>
<comment type="caution">
    <text evidence="1">The sequence shown here is derived from an EMBL/GenBank/DDBJ whole genome shotgun (WGS) entry which is preliminary data.</text>
</comment>
<name>A0ACA9QEL9_9GLOM</name>
<organism evidence="1 2">
    <name type="scientific">Cetraspora pellucida</name>
    <dbReference type="NCBI Taxonomy" id="1433469"/>
    <lineage>
        <taxon>Eukaryota</taxon>
        <taxon>Fungi</taxon>
        <taxon>Fungi incertae sedis</taxon>
        <taxon>Mucoromycota</taxon>
        <taxon>Glomeromycotina</taxon>
        <taxon>Glomeromycetes</taxon>
        <taxon>Diversisporales</taxon>
        <taxon>Gigasporaceae</taxon>
        <taxon>Cetraspora</taxon>
    </lineage>
</organism>
<evidence type="ECO:0000313" key="1">
    <source>
        <dbReference type="EMBL" id="CAG8741161.1"/>
    </source>
</evidence>
<gene>
    <name evidence="1" type="ORF">SPELUC_LOCUS13816</name>
</gene>
<dbReference type="EMBL" id="CAJVPW010037976">
    <property type="protein sequence ID" value="CAG8741161.1"/>
    <property type="molecule type" value="Genomic_DNA"/>
</dbReference>
<sequence length="246" mass="29387">DTETGASVIFQPEKRRRMLEWYLLGKLSFNHLEKLQQLKDKKDKPRLDPAKKYLLSDLLLLIPKRKKPKPKPQNAPLKDQIERFDKEFTERTVKYIELIEKKNKHELEGFITNYDQEPEKNIYEQEKYKDKIKDILEDNANHFEPDDLYAKPKYYDELFFARERQGEELLFSSLTAHQWNNLDEESELRQGIFELRKFPNLKKLKIKVERPYIGAPVIKKIDLSATADNLEELDLSQSEHLQEIII</sequence>
<feature type="non-terminal residue" evidence="1">
    <location>
        <position position="246"/>
    </location>
</feature>
<protein>
    <submittedName>
        <fullName evidence="1">6098_t:CDS:1</fullName>
    </submittedName>
</protein>
<keyword evidence="2" id="KW-1185">Reference proteome</keyword>